<dbReference type="InterPro" id="IPR020904">
    <property type="entry name" value="Sc_DH/Rdtase_CS"/>
</dbReference>
<accession>A0ABT3PUI8</accession>
<dbReference type="PANTHER" id="PTHR42760:SF115">
    <property type="entry name" value="3-OXOACYL-[ACYL-CARRIER-PROTEIN] REDUCTASE FABG"/>
    <property type="match status" value="1"/>
</dbReference>
<gene>
    <name evidence="3" type="ORF">LQ318_01215</name>
</gene>
<dbReference type="SUPFAM" id="SSF51735">
    <property type="entry name" value="NAD(P)-binding Rossmann-fold domains"/>
    <property type="match status" value="1"/>
</dbReference>
<dbReference type="PROSITE" id="PS00061">
    <property type="entry name" value="ADH_SHORT"/>
    <property type="match status" value="1"/>
</dbReference>
<organism evidence="3 4">
    <name type="scientific">Fodinibius salicampi</name>
    <dbReference type="NCBI Taxonomy" id="1920655"/>
    <lineage>
        <taxon>Bacteria</taxon>
        <taxon>Pseudomonadati</taxon>
        <taxon>Balneolota</taxon>
        <taxon>Balneolia</taxon>
        <taxon>Balneolales</taxon>
        <taxon>Balneolaceae</taxon>
        <taxon>Fodinibius</taxon>
    </lineage>
</organism>
<dbReference type="NCBIfam" id="NF006132">
    <property type="entry name" value="PRK08277.1"/>
    <property type="match status" value="1"/>
</dbReference>
<evidence type="ECO:0000313" key="3">
    <source>
        <dbReference type="EMBL" id="MCW9711509.1"/>
    </source>
</evidence>
<sequence>MNKLFDLTGKTAIVTGGNGVLGGAMAEGIAQAGAKVGILGRTRETVEEQVETIKSNGGEALSLIADVLNEEDLKAAKQKFLTKWGKIDILINAAGGNISGAVVDPDDSFLDLDNEAFEKVVDLNLHGSYYPCKIFSEEMIGQQQGIIINISSMAAQKVISRVIGYSAAKAAIDNFTKSLAVELANKHGENLRVNAIAPGFFIGKQNRDLLLNEDGSLTDRGQTIVDHTPMNRFGEADELVGTAIWLCSDASKFVTGTVIPVDGGFNAFSGI</sequence>
<dbReference type="Gene3D" id="3.40.50.720">
    <property type="entry name" value="NAD(P)-binding Rossmann-like Domain"/>
    <property type="match status" value="1"/>
</dbReference>
<comment type="caution">
    <text evidence="3">The sequence shown here is derived from an EMBL/GenBank/DDBJ whole genome shotgun (WGS) entry which is preliminary data.</text>
</comment>
<proteinExistence type="inferred from homology"/>
<dbReference type="InterPro" id="IPR002347">
    <property type="entry name" value="SDR_fam"/>
</dbReference>
<name>A0ABT3PUI8_9BACT</name>
<protein>
    <submittedName>
        <fullName evidence="3">SDR family oxidoreductase</fullName>
    </submittedName>
</protein>
<dbReference type="RefSeq" id="WP_265786782.1">
    <property type="nucleotide sequence ID" value="NZ_BAABRS010000001.1"/>
</dbReference>
<dbReference type="PRINTS" id="PR00081">
    <property type="entry name" value="GDHRDH"/>
</dbReference>
<keyword evidence="4" id="KW-1185">Reference proteome</keyword>
<dbReference type="Pfam" id="PF13561">
    <property type="entry name" value="adh_short_C2"/>
    <property type="match status" value="1"/>
</dbReference>
<comment type="similarity">
    <text evidence="1">Belongs to the short-chain dehydrogenases/reductases (SDR) family.</text>
</comment>
<evidence type="ECO:0000256" key="2">
    <source>
        <dbReference type="ARBA" id="ARBA00023002"/>
    </source>
</evidence>
<keyword evidence="2" id="KW-0560">Oxidoreductase</keyword>
<dbReference type="Proteomes" id="UP001207337">
    <property type="component" value="Unassembled WGS sequence"/>
</dbReference>
<reference evidence="3 4" key="1">
    <citation type="submission" date="2021-11" db="EMBL/GenBank/DDBJ databases">
        <title>Aliifidinibius sp. nov., a new bacterium isolated from saline soil.</title>
        <authorList>
            <person name="Galisteo C."/>
            <person name="De La Haba R."/>
            <person name="Sanchez-Porro C."/>
            <person name="Ventosa A."/>
        </authorList>
    </citation>
    <scope>NUCLEOTIDE SEQUENCE [LARGE SCALE GENOMIC DNA]</scope>
    <source>
        <strain evidence="3 4">KACC 190600</strain>
    </source>
</reference>
<dbReference type="EMBL" id="JAJNDC010000001">
    <property type="protein sequence ID" value="MCW9711509.1"/>
    <property type="molecule type" value="Genomic_DNA"/>
</dbReference>
<evidence type="ECO:0000256" key="1">
    <source>
        <dbReference type="ARBA" id="ARBA00006484"/>
    </source>
</evidence>
<dbReference type="PRINTS" id="PR00080">
    <property type="entry name" value="SDRFAMILY"/>
</dbReference>
<dbReference type="InterPro" id="IPR036291">
    <property type="entry name" value="NAD(P)-bd_dom_sf"/>
</dbReference>
<dbReference type="PANTHER" id="PTHR42760">
    <property type="entry name" value="SHORT-CHAIN DEHYDROGENASES/REDUCTASES FAMILY MEMBER"/>
    <property type="match status" value="1"/>
</dbReference>
<evidence type="ECO:0000313" key="4">
    <source>
        <dbReference type="Proteomes" id="UP001207337"/>
    </source>
</evidence>